<comment type="caution">
    <text evidence="1">The sequence shown here is derived from an EMBL/GenBank/DDBJ whole genome shotgun (WGS) entry which is preliminary data.</text>
</comment>
<dbReference type="InterPro" id="IPR010607">
    <property type="entry name" value="DUF1194"/>
</dbReference>
<organism evidence="1 2">
    <name type="scientific">Benzoatithermus flavus</name>
    <dbReference type="NCBI Taxonomy" id="3108223"/>
    <lineage>
        <taxon>Bacteria</taxon>
        <taxon>Pseudomonadati</taxon>
        <taxon>Pseudomonadota</taxon>
        <taxon>Alphaproteobacteria</taxon>
        <taxon>Geminicoccales</taxon>
        <taxon>Geminicoccaceae</taxon>
        <taxon>Benzoatithermus</taxon>
    </lineage>
</organism>
<evidence type="ECO:0000313" key="1">
    <source>
        <dbReference type="EMBL" id="MEK0085356.1"/>
    </source>
</evidence>
<dbReference type="Proteomes" id="UP001375743">
    <property type="component" value="Unassembled WGS sequence"/>
</dbReference>
<reference evidence="1 2" key="1">
    <citation type="submission" date="2024-01" db="EMBL/GenBank/DDBJ databases">
        <title>Multi-omics insights into the function and evolution of sodium benzoate biodegradation pathways in Benzoatithermus flavus gen. nov., sp. nov. from hot spring.</title>
        <authorList>
            <person name="Hu C.-J."/>
            <person name="Li W.-J."/>
        </authorList>
    </citation>
    <scope>NUCLEOTIDE SEQUENCE [LARGE SCALE GENOMIC DNA]</scope>
    <source>
        <strain evidence="1 2">SYSU G07066</strain>
    </source>
</reference>
<gene>
    <name evidence="1" type="ORF">U1T56_19565</name>
</gene>
<dbReference type="InterPro" id="IPR036465">
    <property type="entry name" value="vWFA_dom_sf"/>
</dbReference>
<keyword evidence="2" id="KW-1185">Reference proteome</keyword>
<evidence type="ECO:0000313" key="2">
    <source>
        <dbReference type="Proteomes" id="UP001375743"/>
    </source>
</evidence>
<proteinExistence type="predicted"/>
<dbReference type="EMBL" id="JBBLZC010000025">
    <property type="protein sequence ID" value="MEK0085356.1"/>
    <property type="molecule type" value="Genomic_DNA"/>
</dbReference>
<dbReference type="CDD" id="cd00198">
    <property type="entry name" value="vWFA"/>
    <property type="match status" value="1"/>
</dbReference>
<dbReference type="SUPFAM" id="SSF53300">
    <property type="entry name" value="vWA-like"/>
    <property type="match status" value="1"/>
</dbReference>
<dbReference type="Pfam" id="PF06707">
    <property type="entry name" value="DUF1194"/>
    <property type="match status" value="1"/>
</dbReference>
<accession>A0ABU8XVX9</accession>
<protein>
    <submittedName>
        <fullName evidence="1">DUF1194 domain-containing protein</fullName>
    </submittedName>
</protein>
<name>A0ABU8XVX9_9PROT</name>
<dbReference type="RefSeq" id="WP_418161203.1">
    <property type="nucleotide sequence ID" value="NZ_JBBLZC010000025.1"/>
</dbReference>
<sequence>MRWKVLACLGLLGQGILLPVAAAMEVDLELVLAVDVSGSMDTEEQAVQQQGYSEALLHPEVLAAIRSGPLGRIAVAYVEWAGTGAQAVVVPWTPIADEVTARSFVAALDDAPPGRRHGTSISGALAFAAPLFDGNGYEGPRRVIDISGDGANNMGPPVMPVRDAVVAAGIVINGLPIALRPSGGWFGLDGPELVAYYRDCVIGGPGAFVLPVTEAGQLAEAIRQKLVLEIAGRVPRPQPVAVAGSDCLVGERQRRIWEREP</sequence>
<dbReference type="Gene3D" id="3.40.50.410">
    <property type="entry name" value="von Willebrand factor, type A domain"/>
    <property type="match status" value="1"/>
</dbReference>